<gene>
    <name evidence="2" type="ORF">F1599_05325</name>
</gene>
<keyword evidence="1" id="KW-1133">Transmembrane helix</keyword>
<evidence type="ECO:0008006" key="4">
    <source>
        <dbReference type="Google" id="ProtNLM"/>
    </source>
</evidence>
<dbReference type="Proteomes" id="UP000324324">
    <property type="component" value="Unassembled WGS sequence"/>
</dbReference>
<sequence length="155" mass="17516">MVGLSWGLLWRTVVVLTPVGMAISALISMWPSFGLRPHVELLEPTIIFVSYAAMFIVADSLFRRSPVQFVFGWRLQLTIAEWRELSFGMAALMSVIAALNFVVASLSTFLWVNFKLFAIPFVLSFGVVLLARRIQKARFEATVLRQVEARMPPRP</sequence>
<feature type="transmembrane region" description="Helical" evidence="1">
    <location>
        <begin position="12"/>
        <end position="33"/>
    </location>
</feature>
<dbReference type="Pfam" id="PF04279">
    <property type="entry name" value="IspA"/>
    <property type="match status" value="1"/>
</dbReference>
<dbReference type="EMBL" id="VWRN01000017">
    <property type="protein sequence ID" value="KAA6129681.1"/>
    <property type="molecule type" value="Genomic_DNA"/>
</dbReference>
<dbReference type="GO" id="GO:0016020">
    <property type="term" value="C:membrane"/>
    <property type="evidence" value="ECO:0007669"/>
    <property type="project" value="InterPro"/>
</dbReference>
<reference evidence="2 3" key="1">
    <citation type="submission" date="2019-09" db="EMBL/GenBank/DDBJ databases">
        <title>Isolation of a novel species in the genus Cupriavidus from patients with sepsis using whole genome sequencing.</title>
        <authorList>
            <person name="Kweon O.J."/>
            <person name="Lee M.-K."/>
        </authorList>
    </citation>
    <scope>NUCLEOTIDE SEQUENCE [LARGE SCALE GENOMIC DNA]</scope>
    <source>
        <strain evidence="2 3">MKL-01</strain>
    </source>
</reference>
<feature type="transmembrane region" description="Helical" evidence="1">
    <location>
        <begin position="82"/>
        <end position="103"/>
    </location>
</feature>
<protein>
    <recommendedName>
        <fullName evidence="4">Intracellular septation protein A</fullName>
    </recommendedName>
</protein>
<evidence type="ECO:0000313" key="3">
    <source>
        <dbReference type="Proteomes" id="UP000324324"/>
    </source>
</evidence>
<comment type="caution">
    <text evidence="2">The sequence shown here is derived from an EMBL/GenBank/DDBJ whole genome shotgun (WGS) entry which is preliminary data.</text>
</comment>
<evidence type="ECO:0000313" key="2">
    <source>
        <dbReference type="EMBL" id="KAA6129681.1"/>
    </source>
</evidence>
<dbReference type="AlphaFoldDB" id="A0A5M8B5N4"/>
<keyword evidence="1" id="KW-0812">Transmembrane</keyword>
<feature type="transmembrane region" description="Helical" evidence="1">
    <location>
        <begin position="45"/>
        <end position="62"/>
    </location>
</feature>
<organism evidence="2 3">
    <name type="scientific">Cupriavidus cauae</name>
    <dbReference type="NCBI Taxonomy" id="2608999"/>
    <lineage>
        <taxon>Bacteria</taxon>
        <taxon>Pseudomonadati</taxon>
        <taxon>Pseudomonadota</taxon>
        <taxon>Betaproteobacteria</taxon>
        <taxon>Burkholderiales</taxon>
        <taxon>Burkholderiaceae</taxon>
        <taxon>Cupriavidus</taxon>
    </lineage>
</organism>
<keyword evidence="1" id="KW-0472">Membrane</keyword>
<dbReference type="RefSeq" id="WP_150082420.1">
    <property type="nucleotide sequence ID" value="NZ_VWRN01000017.1"/>
</dbReference>
<keyword evidence="3" id="KW-1185">Reference proteome</keyword>
<proteinExistence type="predicted"/>
<accession>A0A5M8B5N4</accession>
<name>A0A5M8B5N4_9BURK</name>
<dbReference type="InterPro" id="IPR006008">
    <property type="entry name" value="YciB"/>
</dbReference>
<evidence type="ECO:0000256" key="1">
    <source>
        <dbReference type="SAM" id="Phobius"/>
    </source>
</evidence>
<feature type="transmembrane region" description="Helical" evidence="1">
    <location>
        <begin position="109"/>
        <end position="131"/>
    </location>
</feature>